<reference evidence="7 9" key="2">
    <citation type="submission" date="2018-06" db="EMBL/GenBank/DDBJ databases">
        <title>Genome of strain Polynucleobacter sp. FUKU-NW-11.</title>
        <authorList>
            <person name="Hahn M.W."/>
        </authorList>
    </citation>
    <scope>NUCLEOTIDE SEQUENCE [LARGE SCALE GENOMIC DNA]</scope>
    <source>
        <strain evidence="7">FUKU-NW-11</strain>
        <strain evidence="9">FUKU-NW11</strain>
    </source>
</reference>
<evidence type="ECO:0000256" key="3">
    <source>
        <dbReference type="HAMAP-Rule" id="MF_00385"/>
    </source>
</evidence>
<reference evidence="8" key="1">
    <citation type="submission" date="2018-06" db="EMBL/GenBank/DDBJ databases">
        <title>Description of a new Polynucleobacter species.</title>
        <authorList>
            <person name="Hahn M.W."/>
        </authorList>
    </citation>
    <scope>NUCLEOTIDE SEQUENCE [LARGE SCALE GENOMIC DNA]</scope>
    <source>
        <strain evidence="8">MG-25-Pas1-D2</strain>
    </source>
</reference>
<dbReference type="RefSeq" id="WP_112204750.1">
    <property type="nucleotide sequence ID" value="NZ_CBCSBS010000001.1"/>
</dbReference>
<dbReference type="GO" id="GO:0015935">
    <property type="term" value="C:small ribosomal subunit"/>
    <property type="evidence" value="ECO:0007669"/>
    <property type="project" value="TreeGrafter"/>
</dbReference>
<dbReference type="Proteomes" id="UP000783102">
    <property type="component" value="Unassembled WGS sequence"/>
</dbReference>
<evidence type="ECO:0000313" key="9">
    <source>
        <dbReference type="Proteomes" id="UP000251072"/>
    </source>
</evidence>
<dbReference type="EMBL" id="JAANGI010000001">
    <property type="protein sequence ID" value="MBT8591973.1"/>
    <property type="molecule type" value="Genomic_DNA"/>
</dbReference>
<dbReference type="InterPro" id="IPR023803">
    <property type="entry name" value="Ribosomal_bS16_dom_sf"/>
</dbReference>
<evidence type="ECO:0000256" key="1">
    <source>
        <dbReference type="ARBA" id="ARBA00022980"/>
    </source>
</evidence>
<name>A0A2Z4JR60_9BURK</name>
<reference evidence="4" key="3">
    <citation type="journal article" date="2019" name="Int. J. Syst. Evol. Microbiol.">
        <title>Polynucleobacter paneuropaeus sp. nov., characterized by six strains isolated from freshwater lakes located along a 3000 km north-south cross-section across Europe.</title>
        <authorList>
            <person name="Hoetzinger M."/>
            <person name="Schmidt J."/>
            <person name="Pitt A."/>
            <person name="Koll U."/>
            <person name="Lang E."/>
            <person name="Hahn M.W."/>
        </authorList>
    </citation>
    <scope>NUCLEOTIDE SEQUENCE</scope>
    <source>
        <strain evidence="4">MG-25-Pas1-D2</strain>
    </source>
</reference>
<dbReference type="HAMAP" id="MF_00385">
    <property type="entry name" value="Ribosomal_bS16"/>
    <property type="match status" value="1"/>
</dbReference>
<dbReference type="NCBIfam" id="TIGR00002">
    <property type="entry name" value="S16"/>
    <property type="match status" value="1"/>
</dbReference>
<dbReference type="Gene3D" id="3.30.1320.10">
    <property type="match status" value="1"/>
</dbReference>
<dbReference type="GO" id="GO:0006412">
    <property type="term" value="P:translation"/>
    <property type="evidence" value="ECO:0007669"/>
    <property type="project" value="UniProtKB-UniRule"/>
</dbReference>
<protein>
    <recommendedName>
        <fullName evidence="3">Small ribosomal subunit protein bS16</fullName>
    </recommendedName>
</protein>
<dbReference type="GeneID" id="66832646"/>
<evidence type="ECO:0000313" key="6">
    <source>
        <dbReference type="EMBL" id="MBT8591973.1"/>
    </source>
</evidence>
<evidence type="ECO:0000313" key="4">
    <source>
        <dbReference type="EMBL" id="AWW49328.1"/>
    </source>
</evidence>
<dbReference type="Proteomes" id="UP000762271">
    <property type="component" value="Unassembled WGS sequence"/>
</dbReference>
<gene>
    <name evidence="3 5" type="primary">rpsP</name>
    <name evidence="7" type="ORF">DP176_03585</name>
    <name evidence="6" type="ORF">G6693_08555</name>
    <name evidence="5" type="ORF">G6731_04215</name>
    <name evidence="4" type="ORF">Pas1_02420</name>
</gene>
<dbReference type="EMBL" id="JAANEY010000001">
    <property type="protein sequence ID" value="MBT8551156.1"/>
    <property type="molecule type" value="Genomic_DNA"/>
</dbReference>
<dbReference type="InterPro" id="IPR000307">
    <property type="entry name" value="Ribosomal_bS16"/>
</dbReference>
<evidence type="ECO:0000256" key="2">
    <source>
        <dbReference type="ARBA" id="ARBA00023274"/>
    </source>
</evidence>
<dbReference type="EMBL" id="CP030085">
    <property type="protein sequence ID" value="AWW49328.1"/>
    <property type="molecule type" value="Genomic_DNA"/>
</dbReference>
<dbReference type="SUPFAM" id="SSF54565">
    <property type="entry name" value="Ribosomal protein S16"/>
    <property type="match status" value="1"/>
</dbReference>
<dbReference type="AlphaFoldDB" id="A0A2Z4JR60"/>
<sequence>MVVIRLARGGSKKRPFYSIVATDKRNRRDSNFIERIGYFNPKAAEAEQAMRVAQDRLSYWTGVGAQISPTVKRLIKDHPAV</sequence>
<dbReference type="Proteomes" id="UP000248592">
    <property type="component" value="Chromosome"/>
</dbReference>
<dbReference type="EMBL" id="QMCH01000002">
    <property type="protein sequence ID" value="RAZ42918.1"/>
    <property type="molecule type" value="Genomic_DNA"/>
</dbReference>
<keyword evidence="2 3" id="KW-0687">Ribonucleoprotein</keyword>
<evidence type="ECO:0000313" key="7">
    <source>
        <dbReference type="EMBL" id="RAZ42918.1"/>
    </source>
</evidence>
<comment type="similarity">
    <text evidence="3">Belongs to the bacterial ribosomal protein bS16 family.</text>
</comment>
<reference evidence="5" key="4">
    <citation type="journal article" date="2021" name="Genome Biol. Evol.">
        <title>Continental-Scale Gene Flow Prevents Allopatric Divergence of Pelagic Freshwater Bacteria.</title>
        <authorList>
            <person name="Hoetzinger M."/>
            <person name="Pitt A."/>
            <person name="Huemer A."/>
            <person name="Hahn M.W."/>
        </authorList>
    </citation>
    <scope>NUCLEOTIDE SEQUENCE</scope>
    <source>
        <strain evidence="6">AP-YLGG-20-G6</strain>
        <strain evidence="5">SM1-W8</strain>
    </source>
</reference>
<dbReference type="GO" id="GO:0005737">
    <property type="term" value="C:cytoplasm"/>
    <property type="evidence" value="ECO:0007669"/>
    <property type="project" value="UniProtKB-ARBA"/>
</dbReference>
<keyword evidence="1 3" id="KW-0689">Ribosomal protein</keyword>
<dbReference type="KEGG" id="poh:DPM16_06020"/>
<accession>A0A2Z4JR60</accession>
<dbReference type="Pfam" id="PF00886">
    <property type="entry name" value="Ribosomal_S16"/>
    <property type="match status" value="1"/>
</dbReference>
<proteinExistence type="inferred from homology"/>
<keyword evidence="9" id="KW-1185">Reference proteome</keyword>
<evidence type="ECO:0000313" key="5">
    <source>
        <dbReference type="EMBL" id="MBT8551156.1"/>
    </source>
</evidence>
<dbReference type="GO" id="GO:0003735">
    <property type="term" value="F:structural constituent of ribosome"/>
    <property type="evidence" value="ECO:0007669"/>
    <property type="project" value="InterPro"/>
</dbReference>
<dbReference type="Proteomes" id="UP000251072">
    <property type="component" value="Unassembled WGS sequence"/>
</dbReference>
<dbReference type="PANTHER" id="PTHR12919:SF20">
    <property type="entry name" value="SMALL RIBOSOMAL SUBUNIT PROTEIN BS16M"/>
    <property type="match status" value="1"/>
</dbReference>
<dbReference type="OrthoDB" id="9807878at2"/>
<dbReference type="PANTHER" id="PTHR12919">
    <property type="entry name" value="30S RIBOSOMAL PROTEIN S16"/>
    <property type="match status" value="1"/>
</dbReference>
<organism evidence="4 8">
    <name type="scientific">Polynucleobacter paneuropaeus</name>
    <dbReference type="NCBI Taxonomy" id="2527775"/>
    <lineage>
        <taxon>Bacteria</taxon>
        <taxon>Pseudomonadati</taxon>
        <taxon>Pseudomonadota</taxon>
        <taxon>Betaproteobacteria</taxon>
        <taxon>Burkholderiales</taxon>
        <taxon>Burkholderiaceae</taxon>
        <taxon>Polynucleobacter</taxon>
    </lineage>
</organism>
<evidence type="ECO:0000313" key="8">
    <source>
        <dbReference type="Proteomes" id="UP000248592"/>
    </source>
</evidence>